<evidence type="ECO:0000313" key="3">
    <source>
        <dbReference type="Proteomes" id="UP000642829"/>
    </source>
</evidence>
<dbReference type="GO" id="GO:0008410">
    <property type="term" value="F:CoA-transferase activity"/>
    <property type="evidence" value="ECO:0007669"/>
    <property type="project" value="TreeGrafter"/>
</dbReference>
<reference evidence="2" key="2">
    <citation type="submission" date="2020-09" db="EMBL/GenBank/DDBJ databases">
        <authorList>
            <person name="Sun Q."/>
            <person name="Kim S."/>
        </authorList>
    </citation>
    <scope>NUCLEOTIDE SEQUENCE</scope>
    <source>
        <strain evidence="2">KCTC 12870</strain>
    </source>
</reference>
<name>A0A8J3DJU8_9BACT</name>
<proteinExistence type="predicted"/>
<dbReference type="InterPro" id="IPR023606">
    <property type="entry name" value="CoA-Trfase_III_dom_1_sf"/>
</dbReference>
<dbReference type="AlphaFoldDB" id="A0A8J3DJU8"/>
<dbReference type="InterPro" id="IPR044855">
    <property type="entry name" value="CoA-Trfase_III_dom3_sf"/>
</dbReference>
<dbReference type="PANTHER" id="PTHR48207">
    <property type="entry name" value="SUCCINATE--HYDROXYMETHYLGLUTARATE COA-TRANSFERASE"/>
    <property type="match status" value="1"/>
</dbReference>
<accession>A0A8J3DJU8</accession>
<sequence>MAAFAPSLVTMNHAINIMQQALNGVKVLDFTQLLQGPYATQMLGDLGADVIKIEKPGSGDIYRSMTFFNQWVGGDESLCFLPWNRNKRSLAIDLKSTETVEIIRGLIKQADIIVENFRPGVMERLGYGYDTCNELNPGIIYCSATGWGADGPYQNRPGQDLLVQGLAGVVMASGKQSDGPVAVGTALSDQLGALHIVYGVLAALYHREQTGRGQRVEVNLLQSVLAYSMQDFFTVQNGARAFTRPESGIAHPGNGAPFGIYPTADGYLSIAMNPWPKVVEALDEPTLMRFNDPQVLFDRRDEIYDHIATITLTRKTEEWLEIMLALDLWVAPVNEQKAVENDPQVQYLQAFREIEHPKAGRIRVTDVPIRLSETPGDIKRPPPLIGQHSREILEEYGISGEDIDHLLKTGVVTEEAVG</sequence>
<comment type="caution">
    <text evidence="2">The sequence shown here is derived from an EMBL/GenBank/DDBJ whole genome shotgun (WGS) entry which is preliminary data.</text>
</comment>
<dbReference type="InterPro" id="IPR050483">
    <property type="entry name" value="CoA-transferase_III_domain"/>
</dbReference>
<dbReference type="PANTHER" id="PTHR48207:SF4">
    <property type="entry name" value="BLL6097 PROTEIN"/>
    <property type="match status" value="1"/>
</dbReference>
<dbReference type="Gene3D" id="3.40.50.10540">
    <property type="entry name" value="Crotonobetainyl-coa:carnitine coa-transferase, domain 1"/>
    <property type="match status" value="1"/>
</dbReference>
<dbReference type="Proteomes" id="UP000642829">
    <property type="component" value="Unassembled WGS sequence"/>
</dbReference>
<keyword evidence="1 2" id="KW-0808">Transferase</keyword>
<evidence type="ECO:0000256" key="1">
    <source>
        <dbReference type="ARBA" id="ARBA00022679"/>
    </source>
</evidence>
<dbReference type="Gene3D" id="3.30.1540.10">
    <property type="entry name" value="formyl-coa transferase, domain 3"/>
    <property type="match status" value="1"/>
</dbReference>
<evidence type="ECO:0000313" key="2">
    <source>
        <dbReference type="EMBL" id="GHC01575.1"/>
    </source>
</evidence>
<dbReference type="Pfam" id="PF02515">
    <property type="entry name" value="CoA_transf_3"/>
    <property type="match status" value="1"/>
</dbReference>
<reference evidence="2" key="1">
    <citation type="journal article" date="2014" name="Int. J. Syst. Evol. Microbiol.">
        <title>Complete genome sequence of Corynebacterium casei LMG S-19264T (=DSM 44701T), isolated from a smear-ripened cheese.</title>
        <authorList>
            <consortium name="US DOE Joint Genome Institute (JGI-PGF)"/>
            <person name="Walter F."/>
            <person name="Albersmeier A."/>
            <person name="Kalinowski J."/>
            <person name="Ruckert C."/>
        </authorList>
    </citation>
    <scope>NUCLEOTIDE SEQUENCE</scope>
    <source>
        <strain evidence="2">KCTC 12870</strain>
    </source>
</reference>
<organism evidence="2 3">
    <name type="scientific">Cerasicoccus arenae</name>
    <dbReference type="NCBI Taxonomy" id="424488"/>
    <lineage>
        <taxon>Bacteria</taxon>
        <taxon>Pseudomonadati</taxon>
        <taxon>Verrucomicrobiota</taxon>
        <taxon>Opitutia</taxon>
        <taxon>Puniceicoccales</taxon>
        <taxon>Cerasicoccaceae</taxon>
        <taxon>Cerasicoccus</taxon>
    </lineage>
</organism>
<dbReference type="SUPFAM" id="SSF89796">
    <property type="entry name" value="CoA-transferase family III (CaiB/BaiF)"/>
    <property type="match status" value="1"/>
</dbReference>
<keyword evidence="3" id="KW-1185">Reference proteome</keyword>
<gene>
    <name evidence="2" type="ORF">GCM10007047_17640</name>
</gene>
<dbReference type="InterPro" id="IPR003673">
    <property type="entry name" value="CoA-Trfase_fam_III"/>
</dbReference>
<protein>
    <submittedName>
        <fullName evidence="2">CoA transferase</fullName>
    </submittedName>
</protein>
<dbReference type="EMBL" id="BMXG01000009">
    <property type="protein sequence ID" value="GHC01575.1"/>
    <property type="molecule type" value="Genomic_DNA"/>
</dbReference>